<dbReference type="Pfam" id="PF10277">
    <property type="entry name" value="Frag1"/>
    <property type="match status" value="1"/>
</dbReference>
<dbReference type="InterPro" id="IPR050911">
    <property type="entry name" value="DRAM/TMEM150_Autophagy_Mod"/>
</dbReference>
<dbReference type="GO" id="GO:0005886">
    <property type="term" value="C:plasma membrane"/>
    <property type="evidence" value="ECO:0007669"/>
    <property type="project" value="TreeGrafter"/>
</dbReference>
<evidence type="ECO:0000313" key="9">
    <source>
        <dbReference type="Proteomes" id="UP000038830"/>
    </source>
</evidence>
<dbReference type="GO" id="GO:0012505">
    <property type="term" value="C:endomembrane system"/>
    <property type="evidence" value="ECO:0007669"/>
    <property type="project" value="UniProtKB-SubCell"/>
</dbReference>
<evidence type="ECO:0000259" key="7">
    <source>
        <dbReference type="Pfam" id="PF10277"/>
    </source>
</evidence>
<gene>
    <name evidence="8" type="ORF">BN1211_4658</name>
</gene>
<dbReference type="PANTHER" id="PTHR21324:SF2">
    <property type="entry name" value="EG:22E5.9 PROTEIN"/>
    <property type="match status" value="1"/>
</dbReference>
<keyword evidence="3 6" id="KW-1133">Transmembrane helix</keyword>
<comment type="subcellular location">
    <subcellularLocation>
        <location evidence="1">Endomembrane system</location>
        <topology evidence="1">Multi-pass membrane protein</topology>
    </subcellularLocation>
</comment>
<protein>
    <recommendedName>
        <fullName evidence="7">CWH43-like N-terminal domain-containing protein</fullName>
    </recommendedName>
</protein>
<proteinExistence type="predicted"/>
<evidence type="ECO:0000313" key="8">
    <source>
        <dbReference type="EMBL" id="CEP23955.1"/>
    </source>
</evidence>
<feature type="transmembrane region" description="Helical" evidence="6">
    <location>
        <begin position="12"/>
        <end position="37"/>
    </location>
</feature>
<evidence type="ECO:0000256" key="1">
    <source>
        <dbReference type="ARBA" id="ARBA00004127"/>
    </source>
</evidence>
<dbReference type="InterPro" id="IPR019402">
    <property type="entry name" value="CWH43_N"/>
</dbReference>
<dbReference type="EMBL" id="CDQK01000005">
    <property type="protein sequence ID" value="CEP23955.1"/>
    <property type="molecule type" value="Genomic_DNA"/>
</dbReference>
<name>A0A0H5C6V7_CYBJN</name>
<feature type="region of interest" description="Disordered" evidence="5">
    <location>
        <begin position="299"/>
        <end position="318"/>
    </location>
</feature>
<organism evidence="8 9">
    <name type="scientific">Cyberlindnera jadinii (strain ATCC 18201 / CBS 1600 / BCRC 20928 / JCM 3617 / NBRC 0987 / NRRL Y-1542)</name>
    <name type="common">Torula yeast</name>
    <name type="synonym">Candida utilis</name>
    <dbReference type="NCBI Taxonomy" id="983966"/>
    <lineage>
        <taxon>Eukaryota</taxon>
        <taxon>Fungi</taxon>
        <taxon>Dikarya</taxon>
        <taxon>Ascomycota</taxon>
        <taxon>Saccharomycotina</taxon>
        <taxon>Saccharomycetes</taxon>
        <taxon>Phaffomycetales</taxon>
        <taxon>Phaffomycetaceae</taxon>
        <taxon>Cyberlindnera</taxon>
    </lineage>
</organism>
<feature type="transmembrane region" description="Helical" evidence="6">
    <location>
        <begin position="65"/>
        <end position="83"/>
    </location>
</feature>
<evidence type="ECO:0000256" key="4">
    <source>
        <dbReference type="ARBA" id="ARBA00023136"/>
    </source>
</evidence>
<dbReference type="PANTHER" id="PTHR21324">
    <property type="entry name" value="FASTING-INDUCIBLE INTEGRAL MEMBRANE PROTEIN TM6P1-RELATED"/>
    <property type="match status" value="1"/>
</dbReference>
<feature type="transmembrane region" description="Helical" evidence="6">
    <location>
        <begin position="132"/>
        <end position="155"/>
    </location>
</feature>
<evidence type="ECO:0000256" key="5">
    <source>
        <dbReference type="SAM" id="MobiDB-lite"/>
    </source>
</evidence>
<feature type="transmembrane region" description="Helical" evidence="6">
    <location>
        <begin position="176"/>
        <end position="200"/>
    </location>
</feature>
<accession>A0A0H5C6V7</accession>
<evidence type="ECO:0000256" key="3">
    <source>
        <dbReference type="ARBA" id="ARBA00022989"/>
    </source>
</evidence>
<feature type="domain" description="CWH43-like N-terminal" evidence="7">
    <location>
        <begin position="12"/>
        <end position="230"/>
    </location>
</feature>
<evidence type="ECO:0000256" key="6">
    <source>
        <dbReference type="SAM" id="Phobius"/>
    </source>
</evidence>
<keyword evidence="2 6" id="KW-0812">Transmembrane</keyword>
<keyword evidence="4 6" id="KW-0472">Membrane</keyword>
<reference evidence="9" key="1">
    <citation type="journal article" date="2015" name="J. Biotechnol.">
        <title>The structure of the Cyberlindnera jadinii genome and its relation to Candida utilis analyzed by the occurrence of single nucleotide polymorphisms.</title>
        <authorList>
            <person name="Rupp O."/>
            <person name="Brinkrolf K."/>
            <person name="Buerth C."/>
            <person name="Kunigo M."/>
            <person name="Schneider J."/>
            <person name="Jaenicke S."/>
            <person name="Goesmann A."/>
            <person name="Puehler A."/>
            <person name="Jaeger K.-E."/>
            <person name="Ernst J.F."/>
        </authorList>
    </citation>
    <scope>NUCLEOTIDE SEQUENCE [LARGE SCALE GENOMIC DNA]</scope>
    <source>
        <strain evidence="9">ATCC 18201 / CBS 1600 / BCRC 20928 / JCM 3617 / NBRC 0987 / NRRL Y-1542</strain>
    </source>
</reference>
<dbReference type="Proteomes" id="UP000038830">
    <property type="component" value="Unassembled WGS sequence"/>
</dbReference>
<feature type="transmembrane region" description="Helical" evidence="6">
    <location>
        <begin position="212"/>
        <end position="229"/>
    </location>
</feature>
<sequence length="328" mass="38146">MFNNLNSVKNWYFLIPLGGMVIWNGMLIAMLICWAGQGHPMYAFIGRYQDPVYISHIGATNLQPLFISCSGAQGIFYCITLVFEYRLRKSGKLQYWFKKDERNLIFAACVLAIIGQLGILFCSIFNTNDFHTVHASMLVIFIVFLFLSLVCLMTEHLLMARHYKQIHVHHKTWNKFLIYTVLTVIWTIAAIVMAICFAAVDDYSVSGRFEWSLAFWYTFIWIIFAWDFYPAAKKTRKNLPYIHDWTNKGFYLYEEHYGADANAEKPPAVLSDNDQNIETLVNSNDESSQHERTFTDEELAQYPQRHNGQDTYPIPDGQTVRMYPRIDA</sequence>
<evidence type="ECO:0000256" key="2">
    <source>
        <dbReference type="ARBA" id="ARBA00022692"/>
    </source>
</evidence>
<feature type="transmembrane region" description="Helical" evidence="6">
    <location>
        <begin position="104"/>
        <end position="126"/>
    </location>
</feature>
<dbReference type="AlphaFoldDB" id="A0A0H5C6V7"/>